<dbReference type="AlphaFoldDB" id="A0A363D2Y1"/>
<evidence type="ECO:0000313" key="2">
    <source>
        <dbReference type="Proteomes" id="UP000251135"/>
    </source>
</evidence>
<proteinExistence type="predicted"/>
<comment type="caution">
    <text evidence="1">The sequence shown here is derived from an EMBL/GenBank/DDBJ whole genome shotgun (WGS) entry which is preliminary data.</text>
</comment>
<evidence type="ECO:0000313" key="1">
    <source>
        <dbReference type="EMBL" id="PUE65437.1"/>
    </source>
</evidence>
<keyword evidence="2" id="KW-1185">Reference proteome</keyword>
<accession>A0A363D2Y1</accession>
<sequence length="694" mass="78066">MKKIFLSISLLIILFLGAIYGLLFTKFGNNIVSSYIENKVNLDQKNVKLKVNNFTLTSNYLNFDASINDNSKINISGELSIFKKSVDLKYDIKINDLSTLKNLTKQEFKGPFVTNGIFIGNEDEAIIQGISDIAQSQTKYYFNLEDFEPRNINIQVKNAKIEDLLTLLNKPIYAKGDLNILADIKNANISNLDGMIVSKISNGKIDNEVINKEFNQALVSPISFNSEINALLFPNKVEIKTDITSSLANIIINKTVVNLSKNEIDSDYKVDIKNLSKFEGIIAKKLNGEFTTKGNLKAFDETINIDGDSDLFDSVIKYNTNLINFKPSYIKFSVENAKLEKLFQMLNEPIYALGDFNIQGEVKNANIESLDGNISSKITNATIVNEVTNTVFKQSIKEKVNFDLNIDTNLVPNQAVSKAKLHTTIGNLTSQNSVYNFMQDSFNSDYLLNIQSLEKLNNVLNMNLRGKIDINGEIAKKENSLLLNGKSNTLGGTFDFDLKNDKLNANLKNIDVQELSYMLDYSKIIDSKANFVLDYDLLHKKGDLVGKLINGHLLENNFTLLLSQLGKFDLSKEVYETLDINSQIDNRVLTSDLIMKSANTQIDVKDSMLDLEQKLIDAKINAIIKSKKYEIEVKGETSNPKISLNTKDLLIEKIDKQLEKKRDKIEEKLNKVLGGNADDNKAKELINNLKLLIK</sequence>
<protein>
    <recommendedName>
        <fullName evidence="3">Outer membrane protein</fullName>
    </recommendedName>
</protein>
<dbReference type="Proteomes" id="UP000251135">
    <property type="component" value="Unassembled WGS sequence"/>
</dbReference>
<name>A0A363D2Y1_9BACT</name>
<reference evidence="1 2" key="1">
    <citation type="submission" date="2017-02" db="EMBL/GenBank/DDBJ databases">
        <title>Arcobacter caeni sp. nov, a new Arcobacter species isolated from reclaimed water.</title>
        <authorList>
            <person name="Figueras M.J."/>
            <person name="Perez-Cataluna A."/>
            <person name="Salas-Masso N."/>
        </authorList>
    </citation>
    <scope>NUCLEOTIDE SEQUENCE [LARGE SCALE GENOMIC DNA]</scope>
    <source>
        <strain evidence="1 2">RW17-10</strain>
    </source>
</reference>
<dbReference type="EMBL" id="MUXE01000004">
    <property type="protein sequence ID" value="PUE65437.1"/>
    <property type="molecule type" value="Genomic_DNA"/>
</dbReference>
<gene>
    <name evidence="1" type="ORF">B0174_03690</name>
</gene>
<dbReference type="OrthoDB" id="5341790at2"/>
<organism evidence="1 2">
    <name type="scientific">Arcobacter caeni</name>
    <dbReference type="NCBI Taxonomy" id="1912877"/>
    <lineage>
        <taxon>Bacteria</taxon>
        <taxon>Pseudomonadati</taxon>
        <taxon>Campylobacterota</taxon>
        <taxon>Epsilonproteobacteria</taxon>
        <taxon>Campylobacterales</taxon>
        <taxon>Arcobacteraceae</taxon>
        <taxon>Arcobacter</taxon>
    </lineage>
</organism>
<dbReference type="RefSeq" id="WP_108558307.1">
    <property type="nucleotide sequence ID" value="NZ_MUXE01000004.1"/>
</dbReference>
<evidence type="ECO:0008006" key="3">
    <source>
        <dbReference type="Google" id="ProtNLM"/>
    </source>
</evidence>